<proteinExistence type="predicted"/>
<dbReference type="EMBL" id="BART01001021">
    <property type="protein sequence ID" value="GAG60628.1"/>
    <property type="molecule type" value="Genomic_DNA"/>
</dbReference>
<dbReference type="AlphaFoldDB" id="X0ZJV0"/>
<name>X0ZJV0_9ZZZZ</name>
<gene>
    <name evidence="2" type="ORF">S01H4_03971</name>
</gene>
<keyword evidence="1" id="KW-0472">Membrane</keyword>
<keyword evidence="1" id="KW-0812">Transmembrane</keyword>
<keyword evidence="1" id="KW-1133">Transmembrane helix</keyword>
<protein>
    <submittedName>
        <fullName evidence="2">Uncharacterized protein</fullName>
    </submittedName>
</protein>
<feature type="transmembrane region" description="Helical" evidence="1">
    <location>
        <begin position="6"/>
        <end position="29"/>
    </location>
</feature>
<comment type="caution">
    <text evidence="2">The sequence shown here is derived from an EMBL/GenBank/DDBJ whole genome shotgun (WGS) entry which is preliminary data.</text>
</comment>
<reference evidence="2" key="1">
    <citation type="journal article" date="2014" name="Front. Microbiol.">
        <title>High frequency of phylogenetically diverse reductive dehalogenase-homologous genes in deep subseafloor sedimentary metagenomes.</title>
        <authorList>
            <person name="Kawai M."/>
            <person name="Futagami T."/>
            <person name="Toyoda A."/>
            <person name="Takaki Y."/>
            <person name="Nishi S."/>
            <person name="Hori S."/>
            <person name="Arai W."/>
            <person name="Tsubouchi T."/>
            <person name="Morono Y."/>
            <person name="Uchiyama I."/>
            <person name="Ito T."/>
            <person name="Fujiyama A."/>
            <person name="Inagaki F."/>
            <person name="Takami H."/>
        </authorList>
    </citation>
    <scope>NUCLEOTIDE SEQUENCE</scope>
    <source>
        <strain evidence="2">Expedition CK06-06</strain>
    </source>
</reference>
<evidence type="ECO:0000313" key="2">
    <source>
        <dbReference type="EMBL" id="GAG60628.1"/>
    </source>
</evidence>
<accession>X0ZJV0</accession>
<sequence>MSAGKPIIAISVISAIVISASVISVSLALRFPEISRGRGACIKNIEIQVQMLK</sequence>
<evidence type="ECO:0000256" key="1">
    <source>
        <dbReference type="SAM" id="Phobius"/>
    </source>
</evidence>
<organism evidence="2">
    <name type="scientific">marine sediment metagenome</name>
    <dbReference type="NCBI Taxonomy" id="412755"/>
    <lineage>
        <taxon>unclassified sequences</taxon>
        <taxon>metagenomes</taxon>
        <taxon>ecological metagenomes</taxon>
    </lineage>
</organism>